<comment type="similarity">
    <text evidence="2 8">Belongs to the binding-protein-dependent transport system permease family. CysTW subfamily.</text>
</comment>
<evidence type="ECO:0000256" key="8">
    <source>
        <dbReference type="RuleBase" id="RU363043"/>
    </source>
</evidence>
<evidence type="ECO:0000313" key="11">
    <source>
        <dbReference type="Proteomes" id="UP000614580"/>
    </source>
</evidence>
<comment type="caution">
    <text evidence="10">The sequence shown here is derived from an EMBL/GenBank/DDBJ whole genome shotgun (WGS) entry which is preliminary data.</text>
</comment>
<dbReference type="NCBIfam" id="TIGR00974">
    <property type="entry name" value="3a0107s02c"/>
    <property type="match status" value="1"/>
</dbReference>
<feature type="transmembrane region" description="Helical" evidence="8">
    <location>
        <begin position="133"/>
        <end position="155"/>
    </location>
</feature>
<evidence type="ECO:0000256" key="7">
    <source>
        <dbReference type="ARBA" id="ARBA00023136"/>
    </source>
</evidence>
<keyword evidence="6 8" id="KW-1133">Transmembrane helix</keyword>
<feature type="domain" description="ABC transmembrane type-1" evidence="9">
    <location>
        <begin position="66"/>
        <end position="272"/>
    </location>
</feature>
<dbReference type="InterPro" id="IPR000515">
    <property type="entry name" value="MetI-like"/>
</dbReference>
<dbReference type="PANTHER" id="PTHR43470:SF5">
    <property type="entry name" value="PHOSPHATE TRANSPORT SYSTEM PERMEASE PROTEIN PSTA"/>
    <property type="match status" value="1"/>
</dbReference>
<evidence type="ECO:0000256" key="6">
    <source>
        <dbReference type="ARBA" id="ARBA00022989"/>
    </source>
</evidence>
<dbReference type="EMBL" id="CAJHZY010000041">
    <property type="protein sequence ID" value="CAD7767011.1"/>
    <property type="molecule type" value="Genomic_DNA"/>
</dbReference>
<feature type="transmembrane region" description="Helical" evidence="8">
    <location>
        <begin position="12"/>
        <end position="38"/>
    </location>
</feature>
<evidence type="ECO:0000256" key="3">
    <source>
        <dbReference type="ARBA" id="ARBA00022448"/>
    </source>
</evidence>
<keyword evidence="4 8" id="KW-1003">Cell membrane</keyword>
<dbReference type="GO" id="GO:0005886">
    <property type="term" value="C:plasma membrane"/>
    <property type="evidence" value="ECO:0007669"/>
    <property type="project" value="UniProtKB-SubCell"/>
</dbReference>
<reference evidence="10" key="1">
    <citation type="submission" date="2020-12" db="EMBL/GenBank/DDBJ databases">
        <authorList>
            <person name="Hahn C.J."/>
            <person name="Laso-Perez R."/>
            <person name="Vulcano F."/>
            <person name="Vaziourakis K.-M."/>
            <person name="Stokke R."/>
            <person name="Steen I.H."/>
            <person name="Teske A."/>
            <person name="Boetius A."/>
            <person name="Liebeke M."/>
            <person name="Amann R."/>
            <person name="Knittel K."/>
        </authorList>
    </citation>
    <scope>NUCLEOTIDE SEQUENCE</scope>
    <source>
        <strain evidence="10">Gfbio:c6db26ca-90af-429b-aeed-0e3e8aed0b5e:GoM-Arc1_AMV-AAA_792_C10</strain>
    </source>
</reference>
<gene>
    <name evidence="10" type="ORF">DNFNHJIP_00417</name>
</gene>
<evidence type="ECO:0000256" key="4">
    <source>
        <dbReference type="ARBA" id="ARBA00022475"/>
    </source>
</evidence>
<keyword evidence="3" id="KW-0813">Transport</keyword>
<proteinExistence type="inferred from homology"/>
<dbReference type="PROSITE" id="PS50928">
    <property type="entry name" value="ABC_TM1"/>
    <property type="match status" value="1"/>
</dbReference>
<protein>
    <recommendedName>
        <fullName evidence="8">Phosphate transport system permease protein PstA</fullName>
    </recommendedName>
</protein>
<feature type="transmembrane region" description="Helical" evidence="8">
    <location>
        <begin position="193"/>
        <end position="223"/>
    </location>
</feature>
<dbReference type="InterPro" id="IPR035906">
    <property type="entry name" value="MetI-like_sf"/>
</dbReference>
<evidence type="ECO:0000256" key="5">
    <source>
        <dbReference type="ARBA" id="ARBA00022692"/>
    </source>
</evidence>
<sequence length="286" mass="31317">MNLQQKRRRKDQLFAVICFASTITGIVLLALLLCDIFVKGFSWLSWDFICSYPSRFPERAGIKSALWGSIWLILLTAALALPMGVSAAIYLEEYAPRSRLTKIIEINIFNLAGVPSVVYGILGLALFVRGLSLGKSLIAGALTLSLLVLPIIIISTKEALGAVPKSLREASYGLGASRWQTIRYQVLPSAMPWILTGSILALSRAIGETAPLIMIGALTFVAFTPQTPLDPFTAMPIQIFNWISRPQPEFADIASAAIIVLLLVLLTMNTAAIILRRKYQKKLQGQ</sequence>
<evidence type="ECO:0000256" key="1">
    <source>
        <dbReference type="ARBA" id="ARBA00004651"/>
    </source>
</evidence>
<keyword evidence="5 8" id="KW-0812">Transmembrane</keyword>
<organism evidence="10 11">
    <name type="scientific">Candidatus Argoarchaeum ethanivorans</name>
    <dbReference type="NCBI Taxonomy" id="2608793"/>
    <lineage>
        <taxon>Archaea</taxon>
        <taxon>Methanobacteriati</taxon>
        <taxon>Methanobacteriota</taxon>
        <taxon>Stenosarchaea group</taxon>
        <taxon>Methanomicrobia</taxon>
        <taxon>Methanosarcinales</taxon>
        <taxon>Methanosarcinales incertae sedis</taxon>
        <taxon>GOM Arc I cluster</taxon>
        <taxon>Candidatus Argoarchaeum</taxon>
    </lineage>
</organism>
<dbReference type="AlphaFoldDB" id="A0A812A0V6"/>
<name>A0A812A0V6_9EURY</name>
<dbReference type="CDD" id="cd06261">
    <property type="entry name" value="TM_PBP2"/>
    <property type="match status" value="1"/>
</dbReference>
<accession>A0A812A0V6</accession>
<feature type="transmembrane region" description="Helical" evidence="8">
    <location>
        <begin position="253"/>
        <end position="275"/>
    </location>
</feature>
<comment type="subcellular location">
    <subcellularLocation>
        <location evidence="1 8">Cell membrane</location>
        <topology evidence="1 8">Multi-pass membrane protein</topology>
    </subcellularLocation>
</comment>
<dbReference type="SUPFAM" id="SSF161098">
    <property type="entry name" value="MetI-like"/>
    <property type="match status" value="1"/>
</dbReference>
<dbReference type="InterPro" id="IPR005672">
    <property type="entry name" value="Phosphate_PstA"/>
</dbReference>
<evidence type="ECO:0000256" key="2">
    <source>
        <dbReference type="ARBA" id="ARBA00007069"/>
    </source>
</evidence>
<dbReference type="PANTHER" id="PTHR43470">
    <property type="entry name" value="PHOSPHATE TRANSPORT SYSTEM PERMEASE PROTEIN PSTA-RELATED"/>
    <property type="match status" value="1"/>
</dbReference>
<dbReference type="Proteomes" id="UP000614580">
    <property type="component" value="Unassembled WGS sequence"/>
</dbReference>
<keyword evidence="7 8" id="KW-0472">Membrane</keyword>
<dbReference type="Pfam" id="PF00528">
    <property type="entry name" value="BPD_transp_1"/>
    <property type="match status" value="1"/>
</dbReference>
<dbReference type="GO" id="GO:0035435">
    <property type="term" value="P:phosphate ion transmembrane transport"/>
    <property type="evidence" value="ECO:0007669"/>
    <property type="project" value="InterPro"/>
</dbReference>
<evidence type="ECO:0000259" key="9">
    <source>
        <dbReference type="PROSITE" id="PS50928"/>
    </source>
</evidence>
<dbReference type="GO" id="GO:0005315">
    <property type="term" value="F:phosphate transmembrane transporter activity"/>
    <property type="evidence" value="ECO:0007669"/>
    <property type="project" value="InterPro"/>
</dbReference>
<feature type="transmembrane region" description="Helical" evidence="8">
    <location>
        <begin position="103"/>
        <end position="127"/>
    </location>
</feature>
<evidence type="ECO:0000313" key="10">
    <source>
        <dbReference type="EMBL" id="CAD7767011.1"/>
    </source>
</evidence>
<dbReference type="Gene3D" id="1.10.3720.10">
    <property type="entry name" value="MetI-like"/>
    <property type="match status" value="1"/>
</dbReference>
<feature type="transmembrane region" description="Helical" evidence="8">
    <location>
        <begin position="65"/>
        <end position="91"/>
    </location>
</feature>